<dbReference type="GO" id="GO:0000981">
    <property type="term" value="F:DNA-binding transcription factor activity, RNA polymerase II-specific"/>
    <property type="evidence" value="ECO:0007669"/>
    <property type="project" value="TreeGrafter"/>
</dbReference>
<name>A0A1S4FEV5_AEDAE</name>
<keyword evidence="1" id="KW-0524">Neurogenesis</keyword>
<reference evidence="4 5" key="1">
    <citation type="submission" date="2017-06" db="EMBL/GenBank/DDBJ databases">
        <title>Aedes aegypti genome working group (AGWG) sequencing and assembly.</title>
        <authorList>
            <consortium name="Aedes aegypti Genome Working Group (AGWG)"/>
            <person name="Matthews B.J."/>
        </authorList>
    </citation>
    <scope>NUCLEOTIDE SEQUENCE [LARGE SCALE GENOMIC DNA]</scope>
    <source>
        <strain evidence="4 5">LVP_AGWG</strain>
    </source>
</reference>
<feature type="compositionally biased region" description="Polar residues" evidence="3">
    <location>
        <begin position="180"/>
        <end position="190"/>
    </location>
</feature>
<protein>
    <submittedName>
        <fullName evidence="4">Uncharacterized protein</fullName>
    </submittedName>
</protein>
<feature type="region of interest" description="Disordered" evidence="3">
    <location>
        <begin position="77"/>
        <end position="102"/>
    </location>
</feature>
<evidence type="ECO:0000313" key="4">
    <source>
        <dbReference type="EnsemblMetazoa" id="AAEL006817-PA"/>
    </source>
</evidence>
<dbReference type="Pfam" id="PF00010">
    <property type="entry name" value="HLH"/>
    <property type="match status" value="1"/>
</dbReference>
<gene>
    <name evidence="4" type="primary">5568415</name>
</gene>
<sequence>MASNMTTISVRNISTLNPLKRMKFKENQVMIPNGSNVENFDENDSTVVLKRKIPLGMLGSIENVMYNSSTVDLRKHLGSVASPGPGRRKNSDPKSTISAVERRNARERNRVQQVNNGFAALRQRIPEEIAEVFEAGTTRGIHKKLSKVETLRMAVEYIKCLERLLSLDPEKEGSVFKIQPSEQQESTQLPATPPPEPMQPNNFFLAIKPRAIGNPNGVSLDQTQITIINGHQYIRIPGTNTFQYLDPDSLYDDSPNDSSFFGDTSSVIDQDVIQEDSDDLMSESAIAFSPQSNYALEPEDQKDGPTVFLNRPMEDGKILSMIDQQQYADIMMIKSELEEDDEQSLLQRTANDPGFLDSIDWFESHHQQLPSDTLMD</sequence>
<keyword evidence="5" id="KW-1185">Reference proteome</keyword>
<dbReference type="InterPro" id="IPR036638">
    <property type="entry name" value="HLH_DNA-bd_sf"/>
</dbReference>
<evidence type="ECO:0000256" key="1">
    <source>
        <dbReference type="ARBA" id="ARBA00022902"/>
    </source>
</evidence>
<proteinExistence type="predicted"/>
<accession>A0A1S4FEV5</accession>
<dbReference type="GO" id="GO:0045944">
    <property type="term" value="P:positive regulation of transcription by RNA polymerase II"/>
    <property type="evidence" value="ECO:0007669"/>
    <property type="project" value="TreeGrafter"/>
</dbReference>
<dbReference type="InterPro" id="IPR015660">
    <property type="entry name" value="MASH1/Ascl1a-like"/>
</dbReference>
<dbReference type="GO" id="GO:0007399">
    <property type="term" value="P:nervous system development"/>
    <property type="evidence" value="ECO:0007669"/>
    <property type="project" value="UniProtKB-KW"/>
</dbReference>
<dbReference type="SUPFAM" id="SSF47459">
    <property type="entry name" value="HLH, helix-loop-helix DNA-binding domain"/>
    <property type="match status" value="1"/>
</dbReference>
<keyword evidence="2" id="KW-0238">DNA-binding</keyword>
<dbReference type="Gene3D" id="4.10.280.10">
    <property type="entry name" value="Helix-loop-helix DNA-binding domain"/>
    <property type="match status" value="1"/>
</dbReference>
<dbReference type="FunCoup" id="A0A1S4FEV5">
    <property type="interactions" value="13"/>
</dbReference>
<dbReference type="SMART" id="SM00353">
    <property type="entry name" value="HLH"/>
    <property type="match status" value="1"/>
</dbReference>
<dbReference type="GO" id="GO:0000977">
    <property type="term" value="F:RNA polymerase II transcription regulatory region sequence-specific DNA binding"/>
    <property type="evidence" value="ECO:0007669"/>
    <property type="project" value="TreeGrafter"/>
</dbReference>
<evidence type="ECO:0000256" key="2">
    <source>
        <dbReference type="ARBA" id="ARBA00023125"/>
    </source>
</evidence>
<dbReference type="OrthoDB" id="5976910at2759"/>
<dbReference type="GO" id="GO:0090575">
    <property type="term" value="C:RNA polymerase II transcription regulator complex"/>
    <property type="evidence" value="ECO:0007669"/>
    <property type="project" value="TreeGrafter"/>
</dbReference>
<evidence type="ECO:0000313" key="5">
    <source>
        <dbReference type="Proteomes" id="UP000008820"/>
    </source>
</evidence>
<dbReference type="EnsemblMetazoa" id="AAEL006817-RA">
    <property type="protein sequence ID" value="AAEL006817-PA"/>
    <property type="gene ID" value="AAEL006817"/>
</dbReference>
<dbReference type="GO" id="GO:0046983">
    <property type="term" value="F:protein dimerization activity"/>
    <property type="evidence" value="ECO:0007669"/>
    <property type="project" value="InterPro"/>
</dbReference>
<dbReference type="Proteomes" id="UP000008820">
    <property type="component" value="Chromosome 1"/>
</dbReference>
<evidence type="ECO:0000256" key="3">
    <source>
        <dbReference type="SAM" id="MobiDB-lite"/>
    </source>
</evidence>
<organism evidence="4 5">
    <name type="scientific">Aedes aegypti</name>
    <name type="common">Yellowfever mosquito</name>
    <name type="synonym">Culex aegypti</name>
    <dbReference type="NCBI Taxonomy" id="7159"/>
    <lineage>
        <taxon>Eukaryota</taxon>
        <taxon>Metazoa</taxon>
        <taxon>Ecdysozoa</taxon>
        <taxon>Arthropoda</taxon>
        <taxon>Hexapoda</taxon>
        <taxon>Insecta</taxon>
        <taxon>Pterygota</taxon>
        <taxon>Neoptera</taxon>
        <taxon>Endopterygota</taxon>
        <taxon>Diptera</taxon>
        <taxon>Nematocera</taxon>
        <taxon>Culicoidea</taxon>
        <taxon>Culicidae</taxon>
        <taxon>Culicinae</taxon>
        <taxon>Aedini</taxon>
        <taxon>Aedes</taxon>
        <taxon>Stegomyia</taxon>
    </lineage>
</organism>
<dbReference type="PANTHER" id="PTHR13935:SF106">
    <property type="entry name" value="ACHAETE-SCUTE COMPLEX PROTEIN T5-RELATED"/>
    <property type="match status" value="1"/>
</dbReference>
<dbReference type="PROSITE" id="PS50888">
    <property type="entry name" value="BHLH"/>
    <property type="match status" value="1"/>
</dbReference>
<feature type="region of interest" description="Disordered" evidence="3">
    <location>
        <begin position="176"/>
        <end position="196"/>
    </location>
</feature>
<dbReference type="InParanoid" id="A0A1S4FEV5"/>
<dbReference type="CDD" id="cd19744">
    <property type="entry name" value="bHLH_TS_dAS-C_like"/>
    <property type="match status" value="1"/>
</dbReference>
<dbReference type="AlphaFoldDB" id="A0A1S4FEV5"/>
<reference evidence="4" key="2">
    <citation type="submission" date="2020-05" db="UniProtKB">
        <authorList>
            <consortium name="EnsemblMetazoa"/>
        </authorList>
    </citation>
    <scope>IDENTIFICATION</scope>
    <source>
        <strain evidence="4">LVP_AGWG</strain>
    </source>
</reference>
<dbReference type="PANTHER" id="PTHR13935">
    <property type="entry name" value="ACHAETE-SCUTE TRANSCRIPTION FACTOR-RELATED"/>
    <property type="match status" value="1"/>
</dbReference>
<dbReference type="VEuPathDB" id="VectorBase:AAEL006817"/>
<dbReference type="InterPro" id="IPR011598">
    <property type="entry name" value="bHLH_dom"/>
</dbReference>